<evidence type="ECO:0000313" key="2">
    <source>
        <dbReference type="Proteomes" id="UP000005018"/>
    </source>
</evidence>
<dbReference type="OrthoDB" id="185373at2759"/>
<dbReference type="RefSeq" id="XP_003866006.1">
    <property type="nucleotide sequence ID" value="XM_003865958.1"/>
</dbReference>
<name>H8WVU2_CANO9</name>
<dbReference type="EMBL" id="HE681719">
    <property type="protein sequence ID" value="CCG20566.1"/>
    <property type="molecule type" value="Genomic_DNA"/>
</dbReference>
<proteinExistence type="predicted"/>
<organism evidence="1 2">
    <name type="scientific">Candida orthopsilosis (strain 90-125)</name>
    <name type="common">Yeast</name>
    <dbReference type="NCBI Taxonomy" id="1136231"/>
    <lineage>
        <taxon>Eukaryota</taxon>
        <taxon>Fungi</taxon>
        <taxon>Dikarya</taxon>
        <taxon>Ascomycota</taxon>
        <taxon>Saccharomycotina</taxon>
        <taxon>Pichiomycetes</taxon>
        <taxon>Debaryomycetaceae</taxon>
        <taxon>Candida/Lodderomyces clade</taxon>
        <taxon>Candida</taxon>
    </lineage>
</organism>
<accession>H8WVU2</accession>
<protein>
    <submittedName>
        <fullName evidence="1">Uncharacterized protein</fullName>
    </submittedName>
</protein>
<dbReference type="AlphaFoldDB" id="H8WVU2"/>
<dbReference type="HOGENOM" id="CLU_272246_0_0_1"/>
<dbReference type="Gene3D" id="1.25.40.10">
    <property type="entry name" value="Tetratricopeptide repeat domain"/>
    <property type="match status" value="1"/>
</dbReference>
<evidence type="ECO:0000313" key="1">
    <source>
        <dbReference type="EMBL" id="CCG20566.1"/>
    </source>
</evidence>
<dbReference type="KEGG" id="cot:CORT_0A01750"/>
<gene>
    <name evidence="1" type="ORF">CORT_0A01750</name>
</gene>
<dbReference type="Proteomes" id="UP000005018">
    <property type="component" value="Chromosome 1"/>
</dbReference>
<dbReference type="eggNOG" id="KOG4197">
    <property type="taxonomic scope" value="Eukaryota"/>
</dbReference>
<keyword evidence="2" id="KW-1185">Reference proteome</keyword>
<sequence>MMIRSRNTLSIAKIVRSCHQHSNFQHSFLVRSSASKCFHREKLTSNLRLRHSPKSINPLFTNARGRYKTSTRLYSTFDHSKVPTREFLGSFLDHEYAEASSLIFDEEKRNQYLTNLGRLSAESVPRVTMDFYRVVEASFEFPDEGFEFITQFWRASNQLENENLLELIRRILGQRERLLSLILSTGRFHVYENLVLPSIQKLVPSDELNFLDEVTRILGLQRSPSGLFQYDKESVLSLLTSGDITKSEKRDVVKILVANSLTAGSGHVSRMHSIEIFVKYAKIIEGDGWFTSEISSEYDALFQSVGIPSSEDKFDDYFQEVIKIVENHYNVFVAYKFLTNIMRNLSEKAPFVTYRLFEFKSAQWRQRNLLKREVLNYLDLAYAMKACLRLDENKIYEIYLQNEELHDDESQEAIFLDLCVQHKDWKSLQDRFENMYGKGNLPDTVHYGITMQALEFLEADGELERLYEQILERGLKMNAAIFIARMKAKIRRRNQKEVEAIFEDYISLVLQKRADKDGISHLFPFVLQLSFLDGDNRSVLATLQAYLEREGKHQLLIVSGKALGLVARHFSQNCALGDLNKLFGIAERFHKFDNDFACSLIDAYSKLGQYAKADDVAYLAHGRTNPPFSDLQIYASQLKNHQKWRRSYISGSIKRYNNIKTNYIVSLALQSEFSIFQSGFGGVDFLSSIMDALRENAIDYSQANSLRYLQGRPIKTINSLLRRQIANRMRLDERLYLPLMKQNLVYQNYKPLNVMKIFNEMNQRRVLVTAKSYIHVMRAMRSLDKKYDRSYKNSAELLKQMLQLYGFDAEKSKSNPRLDFKNDSVLICDILIKYVQSVGLKKGSNLFSRFVLFCERAYDGKLPLELRAKIDYFLTICYKEVNSIEYGPFLEQKFEVYSNMISEYVQEMGNGDDASIPPVLNEASSYFTIQRMRYLINENAFGVEQQKEIINVLQMGLQPNIFDYNYIISYFLKQAPLVHFAKTMEIIEKYLITGNLSQLKLYREKKLCYKICMVYLCDVYDEQIVAENYKILSDYFGIKSLNKVRARSKMIGCLNFLKSSSGRLFNIKSDPYGSRSMNQFNFIDYFNPARDLNNEPKLFNETSRLLVQAVSEHCKRNKGRKASFAGRYPKISTFCKSDLNYYSKLTAFNGKIDYLNSSQDTRLRRTKDVLRELLFNHNNTKIFIPNTTNAVGKVDRTSS</sequence>
<dbReference type="GeneID" id="14536786"/>
<dbReference type="InterPro" id="IPR011990">
    <property type="entry name" value="TPR-like_helical_dom_sf"/>
</dbReference>
<reference evidence="1 2" key="1">
    <citation type="journal article" date="2012" name="PLoS ONE">
        <title>Sequence and analysis of the genome of the pathogenic yeast Candida orthopsilosis.</title>
        <authorList>
            <person name="Riccombeni A."/>
            <person name="Vidanes G."/>
            <person name="Proux-Wera E."/>
            <person name="Wolfe K.H."/>
            <person name="Butler G."/>
        </authorList>
    </citation>
    <scope>NUCLEOTIDE SEQUENCE [LARGE SCALE GENOMIC DNA]</scope>
    <source>
        <strain evidence="1 2">Co 90-125</strain>
    </source>
</reference>